<feature type="domain" description="RagB/SusD" evidence="6">
    <location>
        <begin position="264"/>
        <end position="549"/>
    </location>
</feature>
<evidence type="ECO:0000313" key="8">
    <source>
        <dbReference type="EMBL" id="SFR66055.1"/>
    </source>
</evidence>
<dbReference type="GO" id="GO:0009279">
    <property type="term" value="C:cell outer membrane"/>
    <property type="evidence" value="ECO:0007669"/>
    <property type="project" value="UniProtKB-SubCell"/>
</dbReference>
<evidence type="ECO:0000259" key="6">
    <source>
        <dbReference type="Pfam" id="PF07980"/>
    </source>
</evidence>
<dbReference type="AlphaFoldDB" id="A0A1I6IH27"/>
<dbReference type="Pfam" id="PF07980">
    <property type="entry name" value="SusD_RagB"/>
    <property type="match status" value="1"/>
</dbReference>
<evidence type="ECO:0000313" key="9">
    <source>
        <dbReference type="Proteomes" id="UP000199462"/>
    </source>
</evidence>
<keyword evidence="3" id="KW-0732">Signal</keyword>
<dbReference type="RefSeq" id="WP_091902640.1">
    <property type="nucleotide sequence ID" value="NZ_FOYX01000001.1"/>
</dbReference>
<gene>
    <name evidence="8" type="ORF">SAMN04488010_1720</name>
</gene>
<name>A0A1I6IH27_9FLAO</name>
<comment type="similarity">
    <text evidence="2">Belongs to the SusD family.</text>
</comment>
<evidence type="ECO:0000256" key="5">
    <source>
        <dbReference type="ARBA" id="ARBA00023237"/>
    </source>
</evidence>
<keyword evidence="4" id="KW-0472">Membrane</keyword>
<feature type="domain" description="SusD-like N-terminal" evidence="7">
    <location>
        <begin position="25"/>
        <end position="217"/>
    </location>
</feature>
<evidence type="ECO:0000256" key="2">
    <source>
        <dbReference type="ARBA" id="ARBA00006275"/>
    </source>
</evidence>
<sequence>MKLFKYIKIITVFLVMLSLSYACEDYLEEEIYSDITSENFITQDNADQLVIGVYSSLRNVYNEYTYQFLGTDIFTSKSEIFSFSATNDYFNLNSGTGLAVWSNNYSVIGKANTVINRFENQISWSDANLGDRDYGIAQAKALRGLAYFNLVQQYGGVVIELEEAQTIRTDYARSSEAETYAQIILDLEEAIPTLIDNPSTGRISKRAAQHLLAEVYLTRAYTSAGSSADFDTAAALAEQAIGNYDIRSQSYAEVFDYDNQENDEILFAVQYGNSGLAADKSNNKHSLFMNQVFNYPGVNRTTTPYGVSSFGAMPTPFFYSLFADNDTREDATIHRAIIADSDEPDGPDNIVAGDTIVYYPKNALDAEELAERLDRYWVYQPDQYLFGLPEDVPGVNYLYSLNIERTNFPIFKKFDDQDFNEDTDGARDTFVYRVAGTHLIAAEAYLGAGNTAAALNHLNIVRERATGVANEYTSVTIDDILNERALELAGEDNRWAVLKRTGKLEERIELYNPHVIDHGAFDASIHLLRPIPANELQLSDGSLVQNPGY</sequence>
<dbReference type="EMBL" id="FOYX01000001">
    <property type="protein sequence ID" value="SFR66055.1"/>
    <property type="molecule type" value="Genomic_DNA"/>
</dbReference>
<dbReference type="InterPro" id="IPR011990">
    <property type="entry name" value="TPR-like_helical_dom_sf"/>
</dbReference>
<dbReference type="InterPro" id="IPR033985">
    <property type="entry name" value="SusD-like_N"/>
</dbReference>
<evidence type="ECO:0000259" key="7">
    <source>
        <dbReference type="Pfam" id="PF14322"/>
    </source>
</evidence>
<evidence type="ECO:0000256" key="4">
    <source>
        <dbReference type="ARBA" id="ARBA00023136"/>
    </source>
</evidence>
<evidence type="ECO:0000256" key="3">
    <source>
        <dbReference type="ARBA" id="ARBA00022729"/>
    </source>
</evidence>
<dbReference type="SUPFAM" id="SSF48452">
    <property type="entry name" value="TPR-like"/>
    <property type="match status" value="1"/>
</dbReference>
<proteinExistence type="inferred from homology"/>
<dbReference type="Pfam" id="PF14322">
    <property type="entry name" value="SusD-like_3"/>
    <property type="match status" value="1"/>
</dbReference>
<dbReference type="Proteomes" id="UP000199462">
    <property type="component" value="Unassembled WGS sequence"/>
</dbReference>
<reference evidence="9" key="1">
    <citation type="submission" date="2016-10" db="EMBL/GenBank/DDBJ databases">
        <authorList>
            <person name="Varghese N."/>
            <person name="Submissions S."/>
        </authorList>
    </citation>
    <scope>NUCLEOTIDE SEQUENCE [LARGE SCALE GENOMIC DNA]</scope>
    <source>
        <strain evidence="9">DSM 19891</strain>
    </source>
</reference>
<dbReference type="Gene3D" id="1.25.40.390">
    <property type="match status" value="1"/>
</dbReference>
<comment type="subcellular location">
    <subcellularLocation>
        <location evidence="1">Cell outer membrane</location>
    </subcellularLocation>
</comment>
<keyword evidence="9" id="KW-1185">Reference proteome</keyword>
<accession>A0A1I6IH27</accession>
<protein>
    <submittedName>
        <fullName evidence="8">Starch-binding associating with outer membrane</fullName>
    </submittedName>
</protein>
<dbReference type="InterPro" id="IPR012944">
    <property type="entry name" value="SusD_RagB_dom"/>
</dbReference>
<keyword evidence="5" id="KW-0998">Cell outer membrane</keyword>
<dbReference type="STRING" id="440514.SAMN04488010_1720"/>
<evidence type="ECO:0000256" key="1">
    <source>
        <dbReference type="ARBA" id="ARBA00004442"/>
    </source>
</evidence>
<dbReference type="PROSITE" id="PS51257">
    <property type="entry name" value="PROKAR_LIPOPROTEIN"/>
    <property type="match status" value="1"/>
</dbReference>
<organism evidence="8 9">
    <name type="scientific">Maribacter stanieri</name>
    <dbReference type="NCBI Taxonomy" id="440514"/>
    <lineage>
        <taxon>Bacteria</taxon>
        <taxon>Pseudomonadati</taxon>
        <taxon>Bacteroidota</taxon>
        <taxon>Flavobacteriia</taxon>
        <taxon>Flavobacteriales</taxon>
        <taxon>Flavobacteriaceae</taxon>
        <taxon>Maribacter</taxon>
    </lineage>
</organism>